<dbReference type="Pfam" id="PF21360">
    <property type="entry name" value="PylC-like_N"/>
    <property type="match status" value="1"/>
</dbReference>
<gene>
    <name evidence="2" type="ORF">PN457_02220</name>
</gene>
<organism evidence="2 3">
    <name type="scientific">Anabaenopsis arnoldii</name>
    <dbReference type="NCBI Taxonomy" id="2152938"/>
    <lineage>
        <taxon>Bacteria</taxon>
        <taxon>Bacillati</taxon>
        <taxon>Cyanobacteriota</taxon>
        <taxon>Cyanophyceae</taxon>
        <taxon>Nostocales</taxon>
        <taxon>Nodulariaceae</taxon>
        <taxon>Anabaenopsis</taxon>
    </lineage>
</organism>
<proteinExistence type="predicted"/>
<dbReference type="Proteomes" id="UP001212499">
    <property type="component" value="Unassembled WGS sequence"/>
</dbReference>
<evidence type="ECO:0000313" key="2">
    <source>
        <dbReference type="EMBL" id="MDB9538490.1"/>
    </source>
</evidence>
<dbReference type="Gene3D" id="3.40.50.20">
    <property type="match status" value="1"/>
</dbReference>
<protein>
    <recommendedName>
        <fullName evidence="1">PylC N-terminal domain-containing protein</fullName>
    </recommendedName>
</protein>
<dbReference type="InterPro" id="IPR048764">
    <property type="entry name" value="PylC_N"/>
</dbReference>
<dbReference type="EMBL" id="JAQMUH010000033">
    <property type="protein sequence ID" value="MDB9538490.1"/>
    <property type="molecule type" value="Genomic_DNA"/>
</dbReference>
<evidence type="ECO:0000259" key="1">
    <source>
        <dbReference type="Pfam" id="PF21360"/>
    </source>
</evidence>
<accession>A0ABT5AQ63</accession>
<name>A0ABT5AQ63_9CYAN</name>
<comment type="caution">
    <text evidence="2">The sequence shown here is derived from an EMBL/GenBank/DDBJ whole genome shotgun (WGS) entry which is preliminary data.</text>
</comment>
<feature type="domain" description="PylC N-terminal" evidence="1">
    <location>
        <begin position="10"/>
        <end position="95"/>
    </location>
</feature>
<keyword evidence="3" id="KW-1185">Reference proteome</keyword>
<dbReference type="RefSeq" id="WP_271731040.1">
    <property type="nucleotide sequence ID" value="NZ_JANQDP010000032.1"/>
</dbReference>
<sequence length="119" mass="13578">MVKNLLNTKILITGACGVTSRSVVRSLKKSSIFNNVRIIGTDICENPYGLYEGLYDRIYRVPFCSNPEYHNIMTSICAEEKIDAAIIIPELEVLYWCKNQIPVKTLLPPPLFQRNVFCH</sequence>
<reference evidence="2 3" key="1">
    <citation type="submission" date="2023-01" db="EMBL/GenBank/DDBJ databases">
        <title>Genomes from the Australian National Cyanobacteria Reference Collection.</title>
        <authorList>
            <person name="Willis A."/>
            <person name="Lee E.M.F."/>
        </authorList>
    </citation>
    <scope>NUCLEOTIDE SEQUENCE [LARGE SCALE GENOMIC DNA]</scope>
    <source>
        <strain evidence="2 3">CS-1033</strain>
    </source>
</reference>
<evidence type="ECO:0000313" key="3">
    <source>
        <dbReference type="Proteomes" id="UP001212499"/>
    </source>
</evidence>